<name>A0A9D4IH48_DREPO</name>
<reference evidence="1" key="1">
    <citation type="journal article" date="2019" name="bioRxiv">
        <title>The Genome of the Zebra Mussel, Dreissena polymorpha: A Resource for Invasive Species Research.</title>
        <authorList>
            <person name="McCartney M.A."/>
            <person name="Auch B."/>
            <person name="Kono T."/>
            <person name="Mallez S."/>
            <person name="Zhang Y."/>
            <person name="Obille A."/>
            <person name="Becker A."/>
            <person name="Abrahante J.E."/>
            <person name="Garbe J."/>
            <person name="Badalamenti J.P."/>
            <person name="Herman A."/>
            <person name="Mangelson H."/>
            <person name="Liachko I."/>
            <person name="Sullivan S."/>
            <person name="Sone E.D."/>
            <person name="Koren S."/>
            <person name="Silverstein K.A.T."/>
            <person name="Beckman K.B."/>
            <person name="Gohl D.M."/>
        </authorList>
    </citation>
    <scope>NUCLEOTIDE SEQUENCE</scope>
    <source>
        <strain evidence="1">Duluth1</strain>
        <tissue evidence="1">Whole animal</tissue>
    </source>
</reference>
<sequence length="98" mass="11132">MAASLSRKRVKVTGSSLFTAIGGDGLKRLKDHFDKAEKDPTLEQKKAMEHGVVNEINEDDDTCPRWCFDICDRDLGRTGDTFLDLLYLTHVLSYFNLH</sequence>
<protein>
    <submittedName>
        <fullName evidence="1">Uncharacterized protein</fullName>
    </submittedName>
</protein>
<dbReference type="EMBL" id="JAIWYP010000009">
    <property type="protein sequence ID" value="KAH3771648.1"/>
    <property type="molecule type" value="Genomic_DNA"/>
</dbReference>
<comment type="caution">
    <text evidence="1">The sequence shown here is derived from an EMBL/GenBank/DDBJ whole genome shotgun (WGS) entry which is preliminary data.</text>
</comment>
<evidence type="ECO:0000313" key="1">
    <source>
        <dbReference type="EMBL" id="KAH3771648.1"/>
    </source>
</evidence>
<gene>
    <name evidence="1" type="ORF">DPMN_172974</name>
</gene>
<organism evidence="1 2">
    <name type="scientific">Dreissena polymorpha</name>
    <name type="common">Zebra mussel</name>
    <name type="synonym">Mytilus polymorpha</name>
    <dbReference type="NCBI Taxonomy" id="45954"/>
    <lineage>
        <taxon>Eukaryota</taxon>
        <taxon>Metazoa</taxon>
        <taxon>Spiralia</taxon>
        <taxon>Lophotrochozoa</taxon>
        <taxon>Mollusca</taxon>
        <taxon>Bivalvia</taxon>
        <taxon>Autobranchia</taxon>
        <taxon>Heteroconchia</taxon>
        <taxon>Euheterodonta</taxon>
        <taxon>Imparidentia</taxon>
        <taxon>Neoheterodontei</taxon>
        <taxon>Myida</taxon>
        <taxon>Dreissenoidea</taxon>
        <taxon>Dreissenidae</taxon>
        <taxon>Dreissena</taxon>
    </lineage>
</organism>
<dbReference type="Proteomes" id="UP000828390">
    <property type="component" value="Unassembled WGS sequence"/>
</dbReference>
<dbReference type="AlphaFoldDB" id="A0A9D4IH48"/>
<keyword evidence="2" id="KW-1185">Reference proteome</keyword>
<proteinExistence type="predicted"/>
<evidence type="ECO:0000313" key="2">
    <source>
        <dbReference type="Proteomes" id="UP000828390"/>
    </source>
</evidence>
<accession>A0A9D4IH48</accession>
<reference evidence="1" key="2">
    <citation type="submission" date="2020-11" db="EMBL/GenBank/DDBJ databases">
        <authorList>
            <person name="McCartney M.A."/>
            <person name="Auch B."/>
            <person name="Kono T."/>
            <person name="Mallez S."/>
            <person name="Becker A."/>
            <person name="Gohl D.M."/>
            <person name="Silverstein K.A.T."/>
            <person name="Koren S."/>
            <person name="Bechman K.B."/>
            <person name="Herman A."/>
            <person name="Abrahante J.E."/>
            <person name="Garbe J."/>
        </authorList>
    </citation>
    <scope>NUCLEOTIDE SEQUENCE</scope>
    <source>
        <strain evidence="1">Duluth1</strain>
        <tissue evidence="1">Whole animal</tissue>
    </source>
</reference>